<protein>
    <submittedName>
        <fullName evidence="1">Uncharacterized protein</fullName>
    </submittedName>
</protein>
<dbReference type="EMBL" id="UGHY01000002">
    <property type="protein sequence ID" value="STP06143.1"/>
    <property type="molecule type" value="Genomic_DNA"/>
</dbReference>
<gene>
    <name evidence="1" type="ORF">NCTC10672_02162</name>
</gene>
<proteinExistence type="predicted"/>
<dbReference type="Proteomes" id="UP000254186">
    <property type="component" value="Unassembled WGS sequence"/>
</dbReference>
<name>A0A377JK57_HAEPA</name>
<dbReference type="RefSeq" id="WP_115180735.1">
    <property type="nucleotide sequence ID" value="NZ_UGHY01000002.1"/>
</dbReference>
<evidence type="ECO:0000313" key="2">
    <source>
        <dbReference type="Proteomes" id="UP000254186"/>
    </source>
</evidence>
<accession>A0A377JK57</accession>
<reference evidence="1 2" key="1">
    <citation type="submission" date="2018-06" db="EMBL/GenBank/DDBJ databases">
        <authorList>
            <consortium name="Pathogen Informatics"/>
            <person name="Doyle S."/>
        </authorList>
    </citation>
    <scope>NUCLEOTIDE SEQUENCE [LARGE SCALE GENOMIC DNA]</scope>
    <source>
        <strain evidence="1 2">NCTC10672</strain>
    </source>
</reference>
<sequence>MNMNEKLDYSNLSAVELKAIMYSQMNCEKKEGETHYLPLPYLGETIVTLAEIFESYPSEKLYELRNLHDELLATNKHLLQLAPNPPSFNPEEIVASLTNDEIIDGLLKNSIVISLVETLTYFQKVVAERINDIENGVLKGVNNGSIN</sequence>
<organism evidence="1 2">
    <name type="scientific">Haemophilus parainfluenzae</name>
    <dbReference type="NCBI Taxonomy" id="729"/>
    <lineage>
        <taxon>Bacteria</taxon>
        <taxon>Pseudomonadati</taxon>
        <taxon>Pseudomonadota</taxon>
        <taxon>Gammaproteobacteria</taxon>
        <taxon>Pasteurellales</taxon>
        <taxon>Pasteurellaceae</taxon>
        <taxon>Haemophilus</taxon>
    </lineage>
</organism>
<evidence type="ECO:0000313" key="1">
    <source>
        <dbReference type="EMBL" id="STP06143.1"/>
    </source>
</evidence>
<dbReference type="AlphaFoldDB" id="A0A377JK57"/>